<dbReference type="Proteomes" id="UP000077628">
    <property type="component" value="Unassembled WGS sequence"/>
</dbReference>
<proteinExistence type="predicted"/>
<name>A0A177NJC3_9GAMM</name>
<gene>
    <name evidence="2" type="ORF">A1355_06580</name>
</gene>
<dbReference type="GO" id="GO:0016301">
    <property type="term" value="F:kinase activity"/>
    <property type="evidence" value="ECO:0007669"/>
    <property type="project" value="UniProtKB-KW"/>
</dbReference>
<evidence type="ECO:0000313" key="3">
    <source>
        <dbReference type="Proteomes" id="UP000077628"/>
    </source>
</evidence>
<evidence type="ECO:0000313" key="2">
    <source>
        <dbReference type="EMBL" id="OAI17985.1"/>
    </source>
</evidence>
<dbReference type="PANTHER" id="PTHR33525:SF3">
    <property type="entry name" value="RIBONUCLEASE Y"/>
    <property type="match status" value="1"/>
</dbReference>
<organism evidence="2 3">
    <name type="scientific">Methylomonas koyamae</name>
    <dbReference type="NCBI Taxonomy" id="702114"/>
    <lineage>
        <taxon>Bacteria</taxon>
        <taxon>Pseudomonadati</taxon>
        <taxon>Pseudomonadota</taxon>
        <taxon>Gammaproteobacteria</taxon>
        <taxon>Methylococcales</taxon>
        <taxon>Methylococcaceae</taxon>
        <taxon>Methylomonas</taxon>
    </lineage>
</organism>
<protein>
    <submittedName>
        <fullName evidence="2">Histidine kinase</fullName>
    </submittedName>
</protein>
<feature type="domain" description="HDOD" evidence="1">
    <location>
        <begin position="24"/>
        <end position="211"/>
    </location>
</feature>
<dbReference type="SUPFAM" id="SSF109604">
    <property type="entry name" value="HD-domain/PDEase-like"/>
    <property type="match status" value="1"/>
</dbReference>
<accession>A0A177NJC3</accession>
<evidence type="ECO:0000259" key="1">
    <source>
        <dbReference type="PROSITE" id="PS51833"/>
    </source>
</evidence>
<dbReference type="InterPro" id="IPR052340">
    <property type="entry name" value="RNase_Y/CdgJ"/>
</dbReference>
<comment type="caution">
    <text evidence="2">The sequence shown here is derived from an EMBL/GenBank/DDBJ whole genome shotgun (WGS) entry which is preliminary data.</text>
</comment>
<dbReference type="OrthoDB" id="598113at2"/>
<dbReference type="EMBL" id="LUUK01000173">
    <property type="protein sequence ID" value="OAI17985.1"/>
    <property type="molecule type" value="Genomic_DNA"/>
</dbReference>
<reference evidence="3" key="1">
    <citation type="submission" date="2016-03" db="EMBL/GenBank/DDBJ databases">
        <authorList>
            <person name="Heylen K."/>
            <person name="De Vos P."/>
            <person name="Vekeman B."/>
        </authorList>
    </citation>
    <scope>NUCLEOTIDE SEQUENCE [LARGE SCALE GENOMIC DNA]</scope>
    <source>
        <strain evidence="3">R-45383</strain>
    </source>
</reference>
<dbReference type="PROSITE" id="PS51833">
    <property type="entry name" value="HDOD"/>
    <property type="match status" value="1"/>
</dbReference>
<sequence>MQFKSVNDFLAHVQAELDANRLVLPTLPDVAIKVRDAVSKGDVTAQSLAEIIATDAAISARLIQVANSPLYRGAMEIKNIQMAVTRLGNNTIRTLVTSLIMQQMFAPKSALLESYFRTIWEQGVNVSAICRALAGFAPHLNADEAMLAGLIHQIGKLPILSLVENIPEFRDSPSRLDKLLEKAHPHVGKIIMDTWHFPEELKPVPSEYVDFQRDAGPKADYVDLVQVAFLQSVAGTDHPACRVDWHSVPAFAKLGLAGDAEILEIEGVSEEIELAQSLFF</sequence>
<dbReference type="RefSeq" id="WP_064028981.1">
    <property type="nucleotide sequence ID" value="NZ_LUUK01000173.1"/>
</dbReference>
<dbReference type="AlphaFoldDB" id="A0A177NJC3"/>
<dbReference type="STRING" id="702114.A1355_06580"/>
<keyword evidence="3" id="KW-1185">Reference proteome</keyword>
<dbReference type="PANTHER" id="PTHR33525">
    <property type="match status" value="1"/>
</dbReference>
<keyword evidence="2" id="KW-0418">Kinase</keyword>
<dbReference type="InterPro" id="IPR013976">
    <property type="entry name" value="HDOD"/>
</dbReference>
<dbReference type="Pfam" id="PF08668">
    <property type="entry name" value="HDOD"/>
    <property type="match status" value="1"/>
</dbReference>
<dbReference type="Gene3D" id="1.10.3210.10">
    <property type="entry name" value="Hypothetical protein af1432"/>
    <property type="match status" value="1"/>
</dbReference>
<keyword evidence="2" id="KW-0808">Transferase</keyword>